<accession>A0A9J5YX26</accession>
<dbReference type="Proteomes" id="UP000824120">
    <property type="component" value="Chromosome 5"/>
</dbReference>
<keyword evidence="3" id="KW-1185">Reference proteome</keyword>
<evidence type="ECO:0000313" key="2">
    <source>
        <dbReference type="EMBL" id="KAG5604373.1"/>
    </source>
</evidence>
<evidence type="ECO:0000313" key="3">
    <source>
        <dbReference type="Proteomes" id="UP000824120"/>
    </source>
</evidence>
<name>A0A9J5YX26_SOLCO</name>
<sequence>MVELDESKFDMHLKLWALRIPREHCKAAMKILDGYFFLTSIITLICFIASNHVIDFPVPCVPSEGGAPYVVVSVSGNTGTLVSGKLVKPWIISCRHLFDRPRVKPITGDPTNEKTRYMIFSEKVKTPGT</sequence>
<feature type="transmembrane region" description="Helical" evidence="1">
    <location>
        <begin position="35"/>
        <end position="54"/>
    </location>
</feature>
<evidence type="ECO:0000256" key="1">
    <source>
        <dbReference type="SAM" id="Phobius"/>
    </source>
</evidence>
<reference evidence="2 3" key="1">
    <citation type="submission" date="2020-09" db="EMBL/GenBank/DDBJ databases">
        <title>De no assembly of potato wild relative species, Solanum commersonii.</title>
        <authorList>
            <person name="Cho K."/>
        </authorList>
    </citation>
    <scope>NUCLEOTIDE SEQUENCE [LARGE SCALE GENOMIC DNA]</scope>
    <source>
        <strain evidence="2">LZ3.2</strain>
        <tissue evidence="2">Leaf</tissue>
    </source>
</reference>
<dbReference type="OrthoDB" id="408788at2759"/>
<organism evidence="2 3">
    <name type="scientific">Solanum commersonii</name>
    <name type="common">Commerson's wild potato</name>
    <name type="synonym">Commerson's nightshade</name>
    <dbReference type="NCBI Taxonomy" id="4109"/>
    <lineage>
        <taxon>Eukaryota</taxon>
        <taxon>Viridiplantae</taxon>
        <taxon>Streptophyta</taxon>
        <taxon>Embryophyta</taxon>
        <taxon>Tracheophyta</taxon>
        <taxon>Spermatophyta</taxon>
        <taxon>Magnoliopsida</taxon>
        <taxon>eudicotyledons</taxon>
        <taxon>Gunneridae</taxon>
        <taxon>Pentapetalae</taxon>
        <taxon>asterids</taxon>
        <taxon>lamiids</taxon>
        <taxon>Solanales</taxon>
        <taxon>Solanaceae</taxon>
        <taxon>Solanoideae</taxon>
        <taxon>Solaneae</taxon>
        <taxon>Solanum</taxon>
    </lineage>
</organism>
<comment type="caution">
    <text evidence="2">The sequence shown here is derived from an EMBL/GenBank/DDBJ whole genome shotgun (WGS) entry which is preliminary data.</text>
</comment>
<dbReference type="AlphaFoldDB" id="A0A9J5YX26"/>
<keyword evidence="1" id="KW-0812">Transmembrane</keyword>
<keyword evidence="1" id="KW-0472">Membrane</keyword>
<gene>
    <name evidence="2" type="ORF">H5410_025865</name>
</gene>
<dbReference type="EMBL" id="JACXVP010000005">
    <property type="protein sequence ID" value="KAG5604373.1"/>
    <property type="molecule type" value="Genomic_DNA"/>
</dbReference>
<protein>
    <submittedName>
        <fullName evidence="2">Uncharacterized protein</fullName>
    </submittedName>
</protein>
<proteinExistence type="predicted"/>
<keyword evidence="1" id="KW-1133">Transmembrane helix</keyword>